<name>A0A9I9EGP1_CUCME</name>
<dbReference type="AlphaFoldDB" id="A0A9I9EGP1"/>
<reference evidence="2" key="1">
    <citation type="submission" date="2023-03" db="UniProtKB">
        <authorList>
            <consortium name="EnsemblPlants"/>
        </authorList>
    </citation>
    <scope>IDENTIFICATION</scope>
</reference>
<accession>A0A9I9EGP1</accession>
<protein>
    <submittedName>
        <fullName evidence="2">Uncharacterized protein</fullName>
    </submittedName>
</protein>
<proteinExistence type="predicted"/>
<evidence type="ECO:0000313" key="2">
    <source>
        <dbReference type="EnsemblPlants" id="MELO3C033488.2.1"/>
    </source>
</evidence>
<feature type="region of interest" description="Disordered" evidence="1">
    <location>
        <begin position="73"/>
        <end position="102"/>
    </location>
</feature>
<sequence length="102" mass="11748">MVNWYKNPSVRDVKGYLSCGIVGIWLEHGWRNSQHKEMAFPQIDKAYPRDFMQRGMRESEGKQLMLRIAEVVPRHLGRTKKQEPASSSTAGPSKGNYGRKKK</sequence>
<dbReference type="Gramene" id="MELO3C033488.2.1">
    <property type="protein sequence ID" value="MELO3C033488.2.1"/>
    <property type="gene ID" value="MELO3C033488.2"/>
</dbReference>
<dbReference type="EnsemblPlants" id="MELO3C033488.2.1">
    <property type="protein sequence ID" value="MELO3C033488.2.1"/>
    <property type="gene ID" value="MELO3C033488.2"/>
</dbReference>
<organism evidence="2">
    <name type="scientific">Cucumis melo</name>
    <name type="common">Muskmelon</name>
    <dbReference type="NCBI Taxonomy" id="3656"/>
    <lineage>
        <taxon>Eukaryota</taxon>
        <taxon>Viridiplantae</taxon>
        <taxon>Streptophyta</taxon>
        <taxon>Embryophyta</taxon>
        <taxon>Tracheophyta</taxon>
        <taxon>Spermatophyta</taxon>
        <taxon>Magnoliopsida</taxon>
        <taxon>eudicotyledons</taxon>
        <taxon>Gunneridae</taxon>
        <taxon>Pentapetalae</taxon>
        <taxon>rosids</taxon>
        <taxon>fabids</taxon>
        <taxon>Cucurbitales</taxon>
        <taxon>Cucurbitaceae</taxon>
        <taxon>Benincaseae</taxon>
        <taxon>Cucumis</taxon>
    </lineage>
</organism>
<evidence type="ECO:0000256" key="1">
    <source>
        <dbReference type="SAM" id="MobiDB-lite"/>
    </source>
</evidence>